<keyword evidence="2" id="KW-1185">Reference proteome</keyword>
<dbReference type="RefSeq" id="XP_007921172.1">
    <property type="nucleotide sequence ID" value="XM_007922981.1"/>
</dbReference>
<dbReference type="VEuPathDB" id="FungiDB:MYCFIDRAFT_169627"/>
<proteinExistence type="predicted"/>
<reference evidence="1 2" key="1">
    <citation type="journal article" date="2012" name="PLoS Pathog.">
        <title>Diverse lifestyles and strategies of plant pathogenesis encoded in the genomes of eighteen Dothideomycetes fungi.</title>
        <authorList>
            <person name="Ohm R.A."/>
            <person name="Feau N."/>
            <person name="Henrissat B."/>
            <person name="Schoch C.L."/>
            <person name="Horwitz B.A."/>
            <person name="Barry K.W."/>
            <person name="Condon B.J."/>
            <person name="Copeland A.C."/>
            <person name="Dhillon B."/>
            <person name="Glaser F."/>
            <person name="Hesse C.N."/>
            <person name="Kosti I."/>
            <person name="LaButti K."/>
            <person name="Lindquist E.A."/>
            <person name="Lucas S."/>
            <person name="Salamov A.A."/>
            <person name="Bradshaw R.E."/>
            <person name="Ciuffetti L."/>
            <person name="Hamelin R.C."/>
            <person name="Kema G.H.J."/>
            <person name="Lawrence C."/>
            <person name="Scott J.A."/>
            <person name="Spatafora J.W."/>
            <person name="Turgeon B.G."/>
            <person name="de Wit P.J.G.M."/>
            <person name="Zhong S."/>
            <person name="Goodwin S.B."/>
            <person name="Grigoriev I.V."/>
        </authorList>
    </citation>
    <scope>NUCLEOTIDE SEQUENCE [LARGE SCALE GENOMIC DNA]</scope>
    <source>
        <strain evidence="1 2">CIRAD86</strain>
    </source>
</reference>
<sequence>MSGQELKSETIRSWLRELCVAVHEDQLNRLLKSWSRFQPRCTNSLPHPSALAASDLTHVSVPSPANRYYFVQSPEKWRLCTSYIILVYTHGYTSAAWRVVGGISAYPITPPFVYTMSPPERVVYIVGGPHHYSVPRCSFISSGAKLSEAWHTEFDQHPLLTKLHTPCFSVPFELLTFIQLGRQALDIFNSVLEEALGSIPSASSSFCHGVVSKDLERYVKVVFCSVAGMSCPEAHNLVMPLPFTSITVVLVEQPSPYEFLANWYHHVNHPNDFEPNTKALSWM</sequence>
<dbReference type="Proteomes" id="UP000016932">
    <property type="component" value="Unassembled WGS sequence"/>
</dbReference>
<protein>
    <submittedName>
        <fullName evidence="1">Uncharacterized protein</fullName>
    </submittedName>
</protein>
<evidence type="ECO:0000313" key="1">
    <source>
        <dbReference type="EMBL" id="EME87895.1"/>
    </source>
</evidence>
<name>N1Q6D7_PSEFD</name>
<organism evidence="1 2">
    <name type="scientific">Pseudocercospora fijiensis (strain CIRAD86)</name>
    <name type="common">Black leaf streak disease fungus</name>
    <name type="synonym">Mycosphaerella fijiensis</name>
    <dbReference type="NCBI Taxonomy" id="383855"/>
    <lineage>
        <taxon>Eukaryota</taxon>
        <taxon>Fungi</taxon>
        <taxon>Dikarya</taxon>
        <taxon>Ascomycota</taxon>
        <taxon>Pezizomycotina</taxon>
        <taxon>Dothideomycetes</taxon>
        <taxon>Dothideomycetidae</taxon>
        <taxon>Mycosphaerellales</taxon>
        <taxon>Mycosphaerellaceae</taxon>
        <taxon>Pseudocercospora</taxon>
    </lineage>
</organism>
<dbReference type="KEGG" id="pfj:MYCFIDRAFT_169627"/>
<evidence type="ECO:0000313" key="2">
    <source>
        <dbReference type="Proteomes" id="UP000016932"/>
    </source>
</evidence>
<dbReference type="EMBL" id="KB446555">
    <property type="protein sequence ID" value="EME87895.1"/>
    <property type="molecule type" value="Genomic_DNA"/>
</dbReference>
<accession>N1Q6D7</accession>
<dbReference type="AlphaFoldDB" id="N1Q6D7"/>
<dbReference type="GeneID" id="19332389"/>
<dbReference type="HOGENOM" id="CLU_983943_0_0_1"/>
<gene>
    <name evidence="1" type="ORF">MYCFIDRAFT_169627</name>
</gene>